<dbReference type="InterPro" id="IPR051928">
    <property type="entry name" value="NorD/CobT"/>
</dbReference>
<reference evidence="3 4" key="1">
    <citation type="submission" date="2020-08" db="EMBL/GenBank/DDBJ databases">
        <title>Genomic Encyclopedia of Type Strains, Phase IV (KMG-IV): sequencing the most valuable type-strain genomes for metagenomic binning, comparative biology and taxonomic classification.</title>
        <authorList>
            <person name="Goeker M."/>
        </authorList>
    </citation>
    <scope>NUCLEOTIDE SEQUENCE [LARGE SCALE GENOMIC DNA]</scope>
    <source>
        <strain evidence="3 4">DSM 29853</strain>
    </source>
</reference>
<dbReference type="InterPro" id="IPR036465">
    <property type="entry name" value="vWFA_dom_sf"/>
</dbReference>
<dbReference type="CDD" id="cd01454">
    <property type="entry name" value="vWA_norD_type"/>
    <property type="match status" value="1"/>
</dbReference>
<dbReference type="SMART" id="SM00327">
    <property type="entry name" value="VWA"/>
    <property type="match status" value="1"/>
</dbReference>
<evidence type="ECO:0000313" key="3">
    <source>
        <dbReference type="EMBL" id="MBB4065409.1"/>
    </source>
</evidence>
<evidence type="ECO:0000259" key="2">
    <source>
        <dbReference type="PROSITE" id="PS50234"/>
    </source>
</evidence>
<dbReference type="PANTHER" id="PTHR41248">
    <property type="entry name" value="NORD PROTEIN"/>
    <property type="match status" value="1"/>
</dbReference>
<dbReference type="PANTHER" id="PTHR41248:SF1">
    <property type="entry name" value="NORD PROTEIN"/>
    <property type="match status" value="1"/>
</dbReference>
<feature type="region of interest" description="Disordered" evidence="1">
    <location>
        <begin position="408"/>
        <end position="434"/>
    </location>
</feature>
<protein>
    <recommendedName>
        <fullName evidence="2">VWFA domain-containing protein</fullName>
    </recommendedName>
</protein>
<sequence>MTGRARLDDHNPFPPAWRERWRTAEERIALAGYGDMVTDAYRAAAGALAMSAGPALAIRLAKTVSLAAIRSGRRAACLVPEAALETSARYRQPEDMDLWVAQVEEVLRKAPESALALLENMGRIVGALPPFAFHAFVRAGLASRAAGSGQASAFFALETPEALRMLGGTPGSTGFATLRGQLRPYMTALWGLCPPIAEPPPDAPEAMRRRPGLGGGGVRMPSSYPGFPPEEARLLYRAALAHIGAHRRHTRTLFPAKGLKPLQIALVSLIEDARVERLAALEMPGLARLWNRFHVARPEGPPLAIALMARLSRALADPAYEDPHGFVAKGRALFEEAFQNDRHDQQLSRRIGGLLGNDIGQMRLQFDPKTYVVQPAYRDDNLGIWDFGPQDDQAPIEMEAMLEGARIEQQQGEDGRREQGDAGESAAGRLVTPNDEDAYPRFRYPEFDPVAGQYRPDWCTVREYPVRPGPPALVRALEEARSDIVDRLSSMIRASRVSRQQRVRGQMEGDFLDVDASISAQIARRAGDLPDNRVYGRHERRARDMSVLLLIDCSRSTTDRLPDGSSTVLEMERLSTAFLARAMTGLDDPFAIAGFASNGREDVRYMRVKDFGQPFDRPALGRLAGLTGDFSTRLGAVLRHAGRDLARQRSYRRLLLVVTDGEPSDIDVDDPAHLAGDARMAVRELRREGLDVFCITLGSNSASSAPQIFGRRQTLCLDSVNRLPTVLPGIYLSLKS</sequence>
<evidence type="ECO:0000256" key="1">
    <source>
        <dbReference type="SAM" id="MobiDB-lite"/>
    </source>
</evidence>
<dbReference type="InterPro" id="IPR002035">
    <property type="entry name" value="VWF_A"/>
</dbReference>
<dbReference type="Gene3D" id="3.40.50.410">
    <property type="entry name" value="von Willebrand factor, type A domain"/>
    <property type="match status" value="1"/>
</dbReference>
<dbReference type="Proteomes" id="UP000528286">
    <property type="component" value="Unassembled WGS sequence"/>
</dbReference>
<dbReference type="PROSITE" id="PS50234">
    <property type="entry name" value="VWFA"/>
    <property type="match status" value="1"/>
</dbReference>
<name>A0A7W6NLC0_9HYPH</name>
<dbReference type="SUPFAM" id="SSF53300">
    <property type="entry name" value="vWA-like"/>
    <property type="match status" value="1"/>
</dbReference>
<organism evidence="3 4">
    <name type="scientific">Gellertiella hungarica</name>
    <dbReference type="NCBI Taxonomy" id="1572859"/>
    <lineage>
        <taxon>Bacteria</taxon>
        <taxon>Pseudomonadati</taxon>
        <taxon>Pseudomonadota</taxon>
        <taxon>Alphaproteobacteria</taxon>
        <taxon>Hyphomicrobiales</taxon>
        <taxon>Rhizobiaceae</taxon>
        <taxon>Gellertiella</taxon>
    </lineage>
</organism>
<proteinExistence type="predicted"/>
<dbReference type="EMBL" id="JACIEZ010000004">
    <property type="protein sequence ID" value="MBB4065409.1"/>
    <property type="molecule type" value="Genomic_DNA"/>
</dbReference>
<dbReference type="RefSeq" id="WP_183366692.1">
    <property type="nucleotide sequence ID" value="NZ_JACIEZ010000004.1"/>
</dbReference>
<comment type="caution">
    <text evidence="3">The sequence shown here is derived from an EMBL/GenBank/DDBJ whole genome shotgun (WGS) entry which is preliminary data.</text>
</comment>
<accession>A0A7W6NLC0</accession>
<feature type="domain" description="VWFA" evidence="2">
    <location>
        <begin position="546"/>
        <end position="730"/>
    </location>
</feature>
<keyword evidence="4" id="KW-1185">Reference proteome</keyword>
<gene>
    <name evidence="3" type="ORF">GGR23_002610</name>
</gene>
<evidence type="ECO:0000313" key="4">
    <source>
        <dbReference type="Proteomes" id="UP000528286"/>
    </source>
</evidence>
<dbReference type="AlphaFoldDB" id="A0A7W6NLC0"/>